<evidence type="ECO:0000313" key="3">
    <source>
        <dbReference type="Proteomes" id="UP000184518"/>
    </source>
</evidence>
<dbReference type="EMBL" id="FQUT01000013">
    <property type="protein sequence ID" value="SHG31847.1"/>
    <property type="molecule type" value="Genomic_DNA"/>
</dbReference>
<keyword evidence="3" id="KW-1185">Reference proteome</keyword>
<protein>
    <submittedName>
        <fullName evidence="2">WxcM-like, C-terminal</fullName>
    </submittedName>
</protein>
<dbReference type="InterPro" id="IPR008894">
    <property type="entry name" value="QdtA_cupin_dom"/>
</dbReference>
<dbReference type="InterPro" id="IPR014710">
    <property type="entry name" value="RmlC-like_jellyroll"/>
</dbReference>
<dbReference type="RefSeq" id="WP_072961918.1">
    <property type="nucleotide sequence ID" value="NZ_FQUT01000013.1"/>
</dbReference>
<sequence>MKDYNTPFIIEFPKIGKSDLGFISIAEKENLPFVPKRIYWTYYTPEDVERGGHSHFDLQQILVAVAGKIEITTELLNGEKKSFILERPNVGLFIPKMCWRTMKYTHNAVQMCIASNEYDEKDYIRDYNVFLETK</sequence>
<gene>
    <name evidence="2" type="ORF">SAMN05443633_11370</name>
</gene>
<dbReference type="Proteomes" id="UP000184518">
    <property type="component" value="Unassembled WGS sequence"/>
</dbReference>
<dbReference type="CDD" id="cd20292">
    <property type="entry name" value="cupin_QdtA-like"/>
    <property type="match status" value="1"/>
</dbReference>
<reference evidence="3" key="1">
    <citation type="submission" date="2016-11" db="EMBL/GenBank/DDBJ databases">
        <authorList>
            <person name="Varghese N."/>
            <person name="Submissions S."/>
        </authorList>
    </citation>
    <scope>NUCLEOTIDE SEQUENCE [LARGE SCALE GENOMIC DNA]</scope>
    <source>
        <strain evidence="3">DSM 27619</strain>
    </source>
</reference>
<accession>A0A1M5IU48</accession>
<dbReference type="InterPro" id="IPR011051">
    <property type="entry name" value="RmlC_Cupin_sf"/>
</dbReference>
<proteinExistence type="predicted"/>
<organism evidence="2 3">
    <name type="scientific">Chryseobacterium arachidis</name>
    <dbReference type="NCBI Taxonomy" id="1416778"/>
    <lineage>
        <taxon>Bacteria</taxon>
        <taxon>Pseudomonadati</taxon>
        <taxon>Bacteroidota</taxon>
        <taxon>Flavobacteriia</taxon>
        <taxon>Flavobacteriales</taxon>
        <taxon>Weeksellaceae</taxon>
        <taxon>Chryseobacterium group</taxon>
        <taxon>Chryseobacterium</taxon>
    </lineage>
</organism>
<dbReference type="AlphaFoldDB" id="A0A1M5IU48"/>
<dbReference type="OrthoDB" id="9795513at2"/>
<evidence type="ECO:0000259" key="1">
    <source>
        <dbReference type="Pfam" id="PF05523"/>
    </source>
</evidence>
<dbReference type="STRING" id="1416778.SAMN05443633_11370"/>
<dbReference type="Pfam" id="PF05523">
    <property type="entry name" value="FdtA"/>
    <property type="match status" value="1"/>
</dbReference>
<feature type="domain" description="Sugar 3,4-ketoisomerase QdtA cupin" evidence="1">
    <location>
        <begin position="9"/>
        <end position="133"/>
    </location>
</feature>
<name>A0A1M5IU48_9FLAO</name>
<dbReference type="SUPFAM" id="SSF51182">
    <property type="entry name" value="RmlC-like cupins"/>
    <property type="match status" value="1"/>
</dbReference>
<evidence type="ECO:0000313" key="2">
    <source>
        <dbReference type="EMBL" id="SHG31847.1"/>
    </source>
</evidence>
<dbReference type="Gene3D" id="2.60.120.10">
    <property type="entry name" value="Jelly Rolls"/>
    <property type="match status" value="1"/>
</dbReference>